<proteinExistence type="predicted"/>
<protein>
    <submittedName>
        <fullName evidence="1">Uncharacterized protein</fullName>
    </submittedName>
</protein>
<name>A0A2N1PLN3_9BACT</name>
<dbReference type="AlphaFoldDB" id="A0A2N1PLN3"/>
<dbReference type="EMBL" id="PGXC01000022">
    <property type="protein sequence ID" value="PKK89246.1"/>
    <property type="molecule type" value="Genomic_DNA"/>
</dbReference>
<sequence>MALRKILHLFCKLCSIKGIKYIIYTQYSHNMQNYFPSKSNLTCEEKKTDRKNQKSSLKAP</sequence>
<organism evidence="1 2">
    <name type="scientific">Candidatus Wallbacteria bacterium HGW-Wallbacteria-1</name>
    <dbReference type="NCBI Taxonomy" id="2013854"/>
    <lineage>
        <taxon>Bacteria</taxon>
        <taxon>Candidatus Walliibacteriota</taxon>
    </lineage>
</organism>
<evidence type="ECO:0000313" key="2">
    <source>
        <dbReference type="Proteomes" id="UP000233256"/>
    </source>
</evidence>
<reference evidence="1 2" key="1">
    <citation type="journal article" date="2017" name="ISME J.">
        <title>Potential for microbial H2 and metal transformations associated with novel bacteria and archaea in deep terrestrial subsurface sediments.</title>
        <authorList>
            <person name="Hernsdorf A.W."/>
            <person name="Amano Y."/>
            <person name="Miyakawa K."/>
            <person name="Ise K."/>
            <person name="Suzuki Y."/>
            <person name="Anantharaman K."/>
            <person name="Probst A."/>
            <person name="Burstein D."/>
            <person name="Thomas B.C."/>
            <person name="Banfield J.F."/>
        </authorList>
    </citation>
    <scope>NUCLEOTIDE SEQUENCE [LARGE SCALE GENOMIC DNA]</scope>
    <source>
        <strain evidence="1">HGW-Wallbacteria-1</strain>
    </source>
</reference>
<accession>A0A2N1PLN3</accession>
<comment type="caution">
    <text evidence="1">The sequence shown here is derived from an EMBL/GenBank/DDBJ whole genome shotgun (WGS) entry which is preliminary data.</text>
</comment>
<evidence type="ECO:0000313" key="1">
    <source>
        <dbReference type="EMBL" id="PKK89246.1"/>
    </source>
</evidence>
<gene>
    <name evidence="1" type="ORF">CVV64_15160</name>
</gene>
<dbReference type="Proteomes" id="UP000233256">
    <property type="component" value="Unassembled WGS sequence"/>
</dbReference>